<dbReference type="AlphaFoldDB" id="A0A4Y2MZ49"/>
<protein>
    <submittedName>
        <fullName evidence="1">Uncharacterized protein</fullName>
    </submittedName>
</protein>
<organism evidence="1 2">
    <name type="scientific">Araneus ventricosus</name>
    <name type="common">Orbweaver spider</name>
    <name type="synonym">Epeira ventricosa</name>
    <dbReference type="NCBI Taxonomy" id="182803"/>
    <lineage>
        <taxon>Eukaryota</taxon>
        <taxon>Metazoa</taxon>
        <taxon>Ecdysozoa</taxon>
        <taxon>Arthropoda</taxon>
        <taxon>Chelicerata</taxon>
        <taxon>Arachnida</taxon>
        <taxon>Araneae</taxon>
        <taxon>Araneomorphae</taxon>
        <taxon>Entelegynae</taxon>
        <taxon>Araneoidea</taxon>
        <taxon>Araneidae</taxon>
        <taxon>Araneus</taxon>
    </lineage>
</organism>
<name>A0A4Y2MZ49_ARAVE</name>
<keyword evidence="2" id="KW-1185">Reference proteome</keyword>
<sequence length="102" mass="11804">MRSIPIVVFRPKTLSLGAVSTYCRRIHYEPNMAARDPTGSSVDLFERFLHLASRDLQKARQPANNITFKCTPSLLPKLSSHLLLTFLIFDEQEMIREENKER</sequence>
<accession>A0A4Y2MZ49</accession>
<evidence type="ECO:0000313" key="2">
    <source>
        <dbReference type="Proteomes" id="UP000499080"/>
    </source>
</evidence>
<gene>
    <name evidence="1" type="ORF">AVEN_39270_1</name>
</gene>
<dbReference type="EMBL" id="BGPR01008143">
    <property type="protein sequence ID" value="GBN31852.1"/>
    <property type="molecule type" value="Genomic_DNA"/>
</dbReference>
<evidence type="ECO:0000313" key="1">
    <source>
        <dbReference type="EMBL" id="GBN31852.1"/>
    </source>
</evidence>
<dbReference type="Proteomes" id="UP000499080">
    <property type="component" value="Unassembled WGS sequence"/>
</dbReference>
<proteinExistence type="predicted"/>
<comment type="caution">
    <text evidence="1">The sequence shown here is derived from an EMBL/GenBank/DDBJ whole genome shotgun (WGS) entry which is preliminary data.</text>
</comment>
<reference evidence="1 2" key="1">
    <citation type="journal article" date="2019" name="Sci. Rep.">
        <title>Orb-weaving spider Araneus ventricosus genome elucidates the spidroin gene catalogue.</title>
        <authorList>
            <person name="Kono N."/>
            <person name="Nakamura H."/>
            <person name="Ohtoshi R."/>
            <person name="Moran D.A.P."/>
            <person name="Shinohara A."/>
            <person name="Yoshida Y."/>
            <person name="Fujiwara M."/>
            <person name="Mori M."/>
            <person name="Tomita M."/>
            <person name="Arakawa K."/>
        </authorList>
    </citation>
    <scope>NUCLEOTIDE SEQUENCE [LARGE SCALE GENOMIC DNA]</scope>
</reference>